<dbReference type="EMBL" id="AUZZ01003821">
    <property type="protein sequence ID" value="EQD55851.1"/>
    <property type="molecule type" value="Genomic_DNA"/>
</dbReference>
<dbReference type="AlphaFoldDB" id="T1A5B0"/>
<feature type="non-terminal residue" evidence="3">
    <location>
        <position position="86"/>
    </location>
</feature>
<dbReference type="InterPro" id="IPR032812">
    <property type="entry name" value="SbsA_Ig"/>
</dbReference>
<evidence type="ECO:0000259" key="2">
    <source>
        <dbReference type="Pfam" id="PF13205"/>
    </source>
</evidence>
<sequence length="86" mass="8098">PLCALLAGCSGGGSQGRAPILGAGANNATGVATSNPVIAASFSEAMAPITGAASFTVTCAASCTSPTGTVALDASNTVATFTLHAR</sequence>
<feature type="domain" description="SbsA Ig-like" evidence="2">
    <location>
        <begin position="25"/>
        <end position="84"/>
    </location>
</feature>
<reference evidence="3" key="2">
    <citation type="journal article" date="2014" name="ISME J.">
        <title>Microbial stratification in low pH oxic and suboxic macroscopic growths along an acid mine drainage.</title>
        <authorList>
            <person name="Mendez-Garcia C."/>
            <person name="Mesa V."/>
            <person name="Sprenger R.R."/>
            <person name="Richter M."/>
            <person name="Diez M.S."/>
            <person name="Solano J."/>
            <person name="Bargiela R."/>
            <person name="Golyshina O.V."/>
            <person name="Manteca A."/>
            <person name="Ramos J.L."/>
            <person name="Gallego J.R."/>
            <person name="Llorente I."/>
            <person name="Martins Dos Santos V.A."/>
            <person name="Jensen O.N."/>
            <person name="Pelaez A.I."/>
            <person name="Sanchez J."/>
            <person name="Ferrer M."/>
        </authorList>
    </citation>
    <scope>NUCLEOTIDE SEQUENCE</scope>
</reference>
<evidence type="ECO:0000256" key="1">
    <source>
        <dbReference type="ARBA" id="ARBA00022729"/>
    </source>
</evidence>
<feature type="non-terminal residue" evidence="3">
    <location>
        <position position="1"/>
    </location>
</feature>
<gene>
    <name evidence="3" type="ORF">B2A_05489</name>
</gene>
<proteinExistence type="predicted"/>
<organism evidence="3">
    <name type="scientific">mine drainage metagenome</name>
    <dbReference type="NCBI Taxonomy" id="410659"/>
    <lineage>
        <taxon>unclassified sequences</taxon>
        <taxon>metagenomes</taxon>
        <taxon>ecological metagenomes</taxon>
    </lineage>
</organism>
<accession>T1A5B0</accession>
<reference evidence="3" key="1">
    <citation type="submission" date="2013-08" db="EMBL/GenBank/DDBJ databases">
        <authorList>
            <person name="Mendez C."/>
            <person name="Richter M."/>
            <person name="Ferrer M."/>
            <person name="Sanchez J."/>
        </authorList>
    </citation>
    <scope>NUCLEOTIDE SEQUENCE</scope>
</reference>
<dbReference type="Pfam" id="PF13205">
    <property type="entry name" value="Big_5"/>
    <property type="match status" value="1"/>
</dbReference>
<name>T1A5B0_9ZZZZ</name>
<comment type="caution">
    <text evidence="3">The sequence shown here is derived from an EMBL/GenBank/DDBJ whole genome shotgun (WGS) entry which is preliminary data.</text>
</comment>
<protein>
    <recommendedName>
        <fullName evidence="2">SbsA Ig-like domain-containing protein</fullName>
    </recommendedName>
</protein>
<keyword evidence="1" id="KW-0732">Signal</keyword>
<evidence type="ECO:0000313" key="3">
    <source>
        <dbReference type="EMBL" id="EQD55851.1"/>
    </source>
</evidence>